<feature type="domain" description="Cytochrome c assembly protein" evidence="11">
    <location>
        <begin position="18"/>
        <end position="180"/>
    </location>
</feature>
<dbReference type="GO" id="GO:0005886">
    <property type="term" value="C:plasma membrane"/>
    <property type="evidence" value="ECO:0007669"/>
    <property type="project" value="TreeGrafter"/>
</dbReference>
<dbReference type="EMBL" id="DRMS01000144">
    <property type="protein sequence ID" value="HFC91869.1"/>
    <property type="molecule type" value="Genomic_DNA"/>
</dbReference>
<dbReference type="PRINTS" id="PR01386">
    <property type="entry name" value="CCMCBIOGNSIS"/>
</dbReference>
<evidence type="ECO:0000256" key="3">
    <source>
        <dbReference type="ARBA" id="ARBA00005840"/>
    </source>
</evidence>
<comment type="subcellular location">
    <subcellularLocation>
        <location evidence="2">Membrane</location>
        <topology evidence="2">Multi-pass membrane protein</topology>
    </subcellularLocation>
</comment>
<evidence type="ECO:0000256" key="1">
    <source>
        <dbReference type="ARBA" id="ARBA00002442"/>
    </source>
</evidence>
<keyword evidence="8 10" id="KW-0472">Membrane</keyword>
<keyword evidence="5 10" id="KW-0812">Transmembrane</keyword>
<comment type="function">
    <text evidence="1">Required for the export of heme to the periplasm for the biogenesis of c-type cytochromes.</text>
</comment>
<dbReference type="PANTHER" id="PTHR30071:SF1">
    <property type="entry name" value="CYTOCHROME B_B6 PROTEIN-RELATED"/>
    <property type="match status" value="1"/>
</dbReference>
<dbReference type="Pfam" id="PF01578">
    <property type="entry name" value="Cytochrom_C_asm"/>
    <property type="match status" value="1"/>
</dbReference>
<feature type="transmembrane region" description="Helical" evidence="10">
    <location>
        <begin position="21"/>
        <end position="42"/>
    </location>
</feature>
<keyword evidence="7 10" id="KW-1133">Transmembrane helix</keyword>
<comment type="caution">
    <text evidence="12">The sequence shown here is derived from an EMBL/GenBank/DDBJ whole genome shotgun (WGS) entry which is preliminary data.</text>
</comment>
<evidence type="ECO:0000256" key="10">
    <source>
        <dbReference type="SAM" id="Phobius"/>
    </source>
</evidence>
<dbReference type="InterPro" id="IPR045062">
    <property type="entry name" value="Cyt_c_biogenesis_CcsA/CcmC"/>
</dbReference>
<dbReference type="Proteomes" id="UP000885750">
    <property type="component" value="Unassembled WGS sequence"/>
</dbReference>
<keyword evidence="6" id="KW-0201">Cytochrome c-type biogenesis</keyword>
<feature type="transmembrane region" description="Helical" evidence="10">
    <location>
        <begin position="202"/>
        <end position="222"/>
    </location>
</feature>
<evidence type="ECO:0000256" key="4">
    <source>
        <dbReference type="ARBA" id="ARBA00016463"/>
    </source>
</evidence>
<feature type="transmembrane region" description="Helical" evidence="10">
    <location>
        <begin position="130"/>
        <end position="147"/>
    </location>
</feature>
<evidence type="ECO:0000256" key="6">
    <source>
        <dbReference type="ARBA" id="ARBA00022748"/>
    </source>
</evidence>
<evidence type="ECO:0000259" key="11">
    <source>
        <dbReference type="Pfam" id="PF01578"/>
    </source>
</evidence>
<reference evidence="12" key="1">
    <citation type="journal article" date="2020" name="mSystems">
        <title>Genome- and Community-Level Interaction Insights into Carbon Utilization and Element Cycling Functions of Hydrothermarchaeota in Hydrothermal Sediment.</title>
        <authorList>
            <person name="Zhou Z."/>
            <person name="Liu Y."/>
            <person name="Xu W."/>
            <person name="Pan J."/>
            <person name="Luo Z.H."/>
            <person name="Li M."/>
        </authorList>
    </citation>
    <scope>NUCLEOTIDE SEQUENCE [LARGE SCALE GENOMIC DNA]</scope>
    <source>
        <strain evidence="12">HyVt-493</strain>
    </source>
</reference>
<dbReference type="InterPro" id="IPR003557">
    <property type="entry name" value="Cyt_c_biogenesis_CcmC"/>
</dbReference>
<protein>
    <recommendedName>
        <fullName evidence="4">Heme exporter protein C</fullName>
    </recommendedName>
    <alternativeName>
        <fullName evidence="9">Cytochrome c-type biogenesis protein CcmC</fullName>
    </alternativeName>
</protein>
<feature type="transmembrane region" description="Helical" evidence="10">
    <location>
        <begin position="97"/>
        <end position="118"/>
    </location>
</feature>
<evidence type="ECO:0000256" key="9">
    <source>
        <dbReference type="ARBA" id="ARBA00032940"/>
    </source>
</evidence>
<feature type="transmembrane region" description="Helical" evidence="10">
    <location>
        <begin position="159"/>
        <end position="178"/>
    </location>
</feature>
<dbReference type="InterPro" id="IPR002541">
    <property type="entry name" value="Cyt_c_assembly"/>
</dbReference>
<gene>
    <name evidence="12" type="ORF">ENJ51_03565</name>
</gene>
<dbReference type="AlphaFoldDB" id="A0A7V2T1T8"/>
<dbReference type="PANTHER" id="PTHR30071">
    <property type="entry name" value="HEME EXPORTER PROTEIN C"/>
    <property type="match status" value="1"/>
</dbReference>
<evidence type="ECO:0000256" key="5">
    <source>
        <dbReference type="ARBA" id="ARBA00022692"/>
    </source>
</evidence>
<comment type="similarity">
    <text evidence="3">Belongs to the CcmC/CycZ/HelC family.</text>
</comment>
<name>A0A7V2T1T8_LEUMU</name>
<evidence type="ECO:0000256" key="8">
    <source>
        <dbReference type="ARBA" id="ARBA00023136"/>
    </source>
</evidence>
<accession>A0A7V2T1T8</accession>
<feature type="transmembrane region" description="Helical" evidence="10">
    <location>
        <begin position="54"/>
        <end position="85"/>
    </location>
</feature>
<dbReference type="GO" id="GO:0020037">
    <property type="term" value="F:heme binding"/>
    <property type="evidence" value="ECO:0007669"/>
    <property type="project" value="InterPro"/>
</dbReference>
<evidence type="ECO:0000256" key="7">
    <source>
        <dbReference type="ARBA" id="ARBA00022989"/>
    </source>
</evidence>
<evidence type="ECO:0000256" key="2">
    <source>
        <dbReference type="ARBA" id="ARBA00004141"/>
    </source>
</evidence>
<proteinExistence type="inferred from homology"/>
<organism evidence="12">
    <name type="scientific">Leucothrix mucor</name>
    <dbReference type="NCBI Taxonomy" id="45248"/>
    <lineage>
        <taxon>Bacteria</taxon>
        <taxon>Pseudomonadati</taxon>
        <taxon>Pseudomonadota</taxon>
        <taxon>Gammaproteobacteria</taxon>
        <taxon>Thiotrichales</taxon>
        <taxon>Thiotrichaceae</taxon>
        <taxon>Leucothrix</taxon>
    </lineage>
</organism>
<evidence type="ECO:0000313" key="12">
    <source>
        <dbReference type="EMBL" id="HFC91869.1"/>
    </source>
</evidence>
<sequence>MSLSWFKYAAPMNFYPLAGKLIPLFWILAIGFTGFGLYWGFFQTPDVLSDQKQYYRIIFVHVAASWMGMWLYGMMVFWGLVGLVFNTRLSFMMAQATSVTGALMAFIALVSGAVWGKVSWGTWWDWDPRLTMSLILMFLYIGYIALHSAIDNSRRADKAAAVLSLVGLAIVPVIYYSVNCPNPNECSSLHQESSFKGVESNILLAMLVTALGFWMYSFATILMRVRNIILQRDINTKWVSKL</sequence>
<dbReference type="GO" id="GO:0015232">
    <property type="term" value="F:heme transmembrane transporter activity"/>
    <property type="evidence" value="ECO:0007669"/>
    <property type="project" value="InterPro"/>
</dbReference>
<dbReference type="GO" id="GO:0017004">
    <property type="term" value="P:cytochrome complex assembly"/>
    <property type="evidence" value="ECO:0007669"/>
    <property type="project" value="UniProtKB-KW"/>
</dbReference>